<dbReference type="GO" id="GO:0005524">
    <property type="term" value="F:ATP binding"/>
    <property type="evidence" value="ECO:0007669"/>
    <property type="project" value="UniProtKB-KW"/>
</dbReference>
<comment type="caution">
    <text evidence="2">The sequence shown here is derived from an EMBL/GenBank/DDBJ whole genome shotgun (WGS) entry which is preliminary data.</text>
</comment>
<feature type="domain" description="Hemerythrin-like" evidence="1">
    <location>
        <begin position="5"/>
        <end position="139"/>
    </location>
</feature>
<dbReference type="CDD" id="cd12108">
    <property type="entry name" value="Hr-like"/>
    <property type="match status" value="1"/>
</dbReference>
<dbReference type="RefSeq" id="WP_184263720.1">
    <property type="nucleotide sequence ID" value="NZ_JACIIX010000008.1"/>
</dbReference>
<dbReference type="Pfam" id="PF01814">
    <property type="entry name" value="Hemerythrin"/>
    <property type="match status" value="1"/>
</dbReference>
<name>A0A7X0DME4_NOVIT</name>
<evidence type="ECO:0000313" key="2">
    <source>
        <dbReference type="EMBL" id="MBB6210900.1"/>
    </source>
</evidence>
<dbReference type="PANTHER" id="PTHR39966:SF1">
    <property type="entry name" value="HEMERYTHRIN-LIKE DOMAIN-CONTAINING PROTEIN"/>
    <property type="match status" value="1"/>
</dbReference>
<keyword evidence="2" id="KW-0547">Nucleotide-binding</keyword>
<keyword evidence="3" id="KW-1185">Reference proteome</keyword>
<dbReference type="EMBL" id="JACIIX010000008">
    <property type="protein sequence ID" value="MBB6210900.1"/>
    <property type="molecule type" value="Genomic_DNA"/>
</dbReference>
<reference evidence="2 3" key="1">
    <citation type="submission" date="2020-08" db="EMBL/GenBank/DDBJ databases">
        <title>Genomic Encyclopedia of Type Strains, Phase IV (KMG-IV): sequencing the most valuable type-strain genomes for metagenomic binning, comparative biology and taxonomic classification.</title>
        <authorList>
            <person name="Goeker M."/>
        </authorList>
    </citation>
    <scope>NUCLEOTIDE SEQUENCE [LARGE SCALE GENOMIC DNA]</scope>
    <source>
        <strain evidence="2 3">DSM 11590</strain>
    </source>
</reference>
<protein>
    <submittedName>
        <fullName evidence="2">Branched-chain amino acid transport system ATP-binding protein</fullName>
    </submittedName>
</protein>
<keyword evidence="2" id="KW-0067">ATP-binding</keyword>
<gene>
    <name evidence="2" type="ORF">FHS48_002330</name>
</gene>
<dbReference type="PANTHER" id="PTHR39966">
    <property type="entry name" value="BLL2471 PROTEIN-RELATED"/>
    <property type="match status" value="1"/>
</dbReference>
<dbReference type="GO" id="GO:0005886">
    <property type="term" value="C:plasma membrane"/>
    <property type="evidence" value="ECO:0007669"/>
    <property type="project" value="TreeGrafter"/>
</dbReference>
<dbReference type="Gene3D" id="1.20.120.520">
    <property type="entry name" value="nmb1532 protein domain like"/>
    <property type="match status" value="1"/>
</dbReference>
<accession>A0A7X0DME4</accession>
<dbReference type="AlphaFoldDB" id="A0A7X0DME4"/>
<evidence type="ECO:0000313" key="3">
    <source>
        <dbReference type="Proteomes" id="UP000544872"/>
    </source>
</evidence>
<dbReference type="InterPro" id="IPR012312">
    <property type="entry name" value="Hemerythrin-like"/>
</dbReference>
<organism evidence="2 3">
    <name type="scientific">Novispirillum itersonii</name>
    <name type="common">Aquaspirillum itersonii</name>
    <dbReference type="NCBI Taxonomy" id="189"/>
    <lineage>
        <taxon>Bacteria</taxon>
        <taxon>Pseudomonadati</taxon>
        <taxon>Pseudomonadota</taxon>
        <taxon>Alphaproteobacteria</taxon>
        <taxon>Rhodospirillales</taxon>
        <taxon>Novispirillaceae</taxon>
        <taxon>Novispirillum</taxon>
    </lineage>
</organism>
<evidence type="ECO:0000259" key="1">
    <source>
        <dbReference type="Pfam" id="PF01814"/>
    </source>
</evidence>
<proteinExistence type="predicted"/>
<sequence length="190" mass="21864">MRESLHIIKQEHRNLFRIVNMMDQILRGLKPGDTPDFAFLDDVLDYIETFTDVYHHPKEDQFLFRLLRNRDAGAVAIIEELEEEHERCPVSLKSLKEGLAAFRATGPQGLETFRAQASEYLRFQTKHLQKEEGIVLPLAMRALTDEDWEEIDAAFRDNSDPVFGPQGRAETRSLYSRIVNEAPAPFGFGD</sequence>
<dbReference type="Proteomes" id="UP000544872">
    <property type="component" value="Unassembled WGS sequence"/>
</dbReference>